<feature type="compositionally biased region" description="Basic residues" evidence="6">
    <location>
        <begin position="404"/>
        <end position="413"/>
    </location>
</feature>
<reference evidence="9" key="1">
    <citation type="submission" date="2023-06" db="EMBL/GenBank/DDBJ databases">
        <title>Genome-scale phylogeny and comparative genomics of the fungal order Sordariales.</title>
        <authorList>
            <consortium name="Lawrence Berkeley National Laboratory"/>
            <person name="Hensen N."/>
            <person name="Bonometti L."/>
            <person name="Westerberg I."/>
            <person name="Brannstrom I.O."/>
            <person name="Guillou S."/>
            <person name="Cros-Aarteil S."/>
            <person name="Calhoun S."/>
            <person name="Haridas S."/>
            <person name="Kuo A."/>
            <person name="Mondo S."/>
            <person name="Pangilinan J."/>
            <person name="Riley R."/>
            <person name="LaButti K."/>
            <person name="Andreopoulos B."/>
            <person name="Lipzen A."/>
            <person name="Chen C."/>
            <person name="Yanf M."/>
            <person name="Daum C."/>
            <person name="Ng V."/>
            <person name="Clum A."/>
            <person name="Steindorff A."/>
            <person name="Ohm R."/>
            <person name="Martin F."/>
            <person name="Silar P."/>
            <person name="Natvig D."/>
            <person name="Lalanne C."/>
            <person name="Gautier V."/>
            <person name="Ament-velasquez S.L."/>
            <person name="Kruys A."/>
            <person name="Hutchinson M.I."/>
            <person name="Powell A.J."/>
            <person name="Barry K."/>
            <person name="Miller A.N."/>
            <person name="Grigoriev I.V."/>
            <person name="Debuchy R."/>
            <person name="Gladieux P."/>
            <person name="Thoren M.H."/>
            <person name="Johannesson H."/>
        </authorList>
    </citation>
    <scope>NUCLEOTIDE SEQUENCE</scope>
    <source>
        <strain evidence="9">SMH3187-1</strain>
    </source>
</reference>
<comment type="similarity">
    <text evidence="5">Belongs to the SAT4 family.</text>
</comment>
<keyword evidence="3 7" id="KW-1133">Transmembrane helix</keyword>
<evidence type="ECO:0000313" key="10">
    <source>
        <dbReference type="Proteomes" id="UP001172155"/>
    </source>
</evidence>
<feature type="domain" description="Rhodopsin" evidence="8">
    <location>
        <begin position="31"/>
        <end position="265"/>
    </location>
</feature>
<dbReference type="Pfam" id="PF20684">
    <property type="entry name" value="Fung_rhodopsin"/>
    <property type="match status" value="1"/>
</dbReference>
<feature type="transmembrane region" description="Helical" evidence="7">
    <location>
        <begin position="126"/>
        <end position="146"/>
    </location>
</feature>
<feature type="region of interest" description="Disordered" evidence="6">
    <location>
        <begin position="343"/>
        <end position="419"/>
    </location>
</feature>
<dbReference type="PANTHER" id="PTHR33048">
    <property type="entry name" value="PTH11-LIKE INTEGRAL MEMBRANE PROTEIN (AFU_ORTHOLOGUE AFUA_5G11245)"/>
    <property type="match status" value="1"/>
</dbReference>
<evidence type="ECO:0000256" key="5">
    <source>
        <dbReference type="ARBA" id="ARBA00038359"/>
    </source>
</evidence>
<evidence type="ECO:0000256" key="7">
    <source>
        <dbReference type="SAM" id="Phobius"/>
    </source>
</evidence>
<proteinExistence type="inferred from homology"/>
<keyword evidence="2 7" id="KW-0812">Transmembrane</keyword>
<dbReference type="AlphaFoldDB" id="A0AA40K0C9"/>
<feature type="region of interest" description="Disordered" evidence="6">
    <location>
        <begin position="284"/>
        <end position="328"/>
    </location>
</feature>
<feature type="transmembrane region" description="Helical" evidence="7">
    <location>
        <begin position="166"/>
        <end position="187"/>
    </location>
</feature>
<dbReference type="PANTHER" id="PTHR33048:SF123">
    <property type="entry name" value="INTEGRAL MEMBRANE PROTEIN"/>
    <property type="match status" value="1"/>
</dbReference>
<evidence type="ECO:0000256" key="3">
    <source>
        <dbReference type="ARBA" id="ARBA00022989"/>
    </source>
</evidence>
<protein>
    <recommendedName>
        <fullName evidence="8">Rhodopsin domain-containing protein</fullName>
    </recommendedName>
</protein>
<dbReference type="InterPro" id="IPR052337">
    <property type="entry name" value="SAT4-like"/>
</dbReference>
<dbReference type="InterPro" id="IPR049326">
    <property type="entry name" value="Rhodopsin_dom_fungi"/>
</dbReference>
<evidence type="ECO:0000256" key="2">
    <source>
        <dbReference type="ARBA" id="ARBA00022692"/>
    </source>
</evidence>
<organism evidence="9 10">
    <name type="scientific">Schizothecium vesticola</name>
    <dbReference type="NCBI Taxonomy" id="314040"/>
    <lineage>
        <taxon>Eukaryota</taxon>
        <taxon>Fungi</taxon>
        <taxon>Dikarya</taxon>
        <taxon>Ascomycota</taxon>
        <taxon>Pezizomycotina</taxon>
        <taxon>Sordariomycetes</taxon>
        <taxon>Sordariomycetidae</taxon>
        <taxon>Sordariales</taxon>
        <taxon>Schizotheciaceae</taxon>
        <taxon>Schizothecium</taxon>
    </lineage>
</organism>
<gene>
    <name evidence="9" type="ORF">B0T18DRAFT_432441</name>
</gene>
<keyword evidence="4 7" id="KW-0472">Membrane</keyword>
<name>A0AA40K0C9_9PEZI</name>
<dbReference type="EMBL" id="JAUKUD010000006">
    <property type="protein sequence ID" value="KAK0741314.1"/>
    <property type="molecule type" value="Genomic_DNA"/>
</dbReference>
<comment type="subcellular location">
    <subcellularLocation>
        <location evidence="1">Membrane</location>
        <topology evidence="1">Multi-pass membrane protein</topology>
    </subcellularLocation>
</comment>
<feature type="transmembrane region" description="Helical" evidence="7">
    <location>
        <begin position="199"/>
        <end position="220"/>
    </location>
</feature>
<dbReference type="Proteomes" id="UP001172155">
    <property type="component" value="Unassembled WGS sequence"/>
</dbReference>
<dbReference type="GO" id="GO:0016020">
    <property type="term" value="C:membrane"/>
    <property type="evidence" value="ECO:0007669"/>
    <property type="project" value="UniProtKB-SubCell"/>
</dbReference>
<evidence type="ECO:0000256" key="6">
    <source>
        <dbReference type="SAM" id="MobiDB-lite"/>
    </source>
</evidence>
<evidence type="ECO:0000259" key="8">
    <source>
        <dbReference type="Pfam" id="PF20684"/>
    </source>
</evidence>
<evidence type="ECO:0000256" key="1">
    <source>
        <dbReference type="ARBA" id="ARBA00004141"/>
    </source>
</evidence>
<feature type="transmembrane region" description="Helical" evidence="7">
    <location>
        <begin position="47"/>
        <end position="68"/>
    </location>
</feature>
<feature type="transmembrane region" description="Helical" evidence="7">
    <location>
        <begin position="12"/>
        <end position="35"/>
    </location>
</feature>
<accession>A0AA40K0C9</accession>
<keyword evidence="10" id="KW-1185">Reference proteome</keyword>
<sequence length="419" mass="46271">MAATLTIPPLVVPAVVVNFVFTGLAFLIVGLRLCTRAFMVKNLGADDIFIAVSMAASIGFLSIFMLQIKSGLGREITFPELPGFLQAVWATIPVYNLSLVLCKLSITVQCYRVLRTNRMQRFFRGYFVLLVVYGLWTFFSSIFTCWPIETYWLKAQGTCLDKTRLTFSNAAINIATDIVLIAVPMPLLWRLQIPRRQKYILMALFCLGIFATVTSIIRLHALYEMGIAESSEQSVKGISIAMWSCIEINTAIFCASVPAVKPLVVKFFPKLLLSEMYKRTNYYANRSGNKNPTNGSTSDSGNRSRVAPAASAIRSTTTPGPAVVTRPGEIKVHQSFEMTSAPASGVLNRLDLDGSDDEKGRTATPPRHAPQPASRDGSEKNLFASSWQDDDLMYHHGAASGGGRRQKKVSITRHPREIV</sequence>
<feature type="transmembrane region" description="Helical" evidence="7">
    <location>
        <begin position="88"/>
        <end position="114"/>
    </location>
</feature>
<comment type="caution">
    <text evidence="9">The sequence shown here is derived from an EMBL/GenBank/DDBJ whole genome shotgun (WGS) entry which is preliminary data.</text>
</comment>
<evidence type="ECO:0000313" key="9">
    <source>
        <dbReference type="EMBL" id="KAK0741314.1"/>
    </source>
</evidence>
<evidence type="ECO:0000256" key="4">
    <source>
        <dbReference type="ARBA" id="ARBA00023136"/>
    </source>
</evidence>
<feature type="compositionally biased region" description="Polar residues" evidence="6">
    <location>
        <begin position="284"/>
        <end position="303"/>
    </location>
</feature>